<sequence length="18" mass="1893">MIGEGGTRGEESKRSAID</sequence>
<proteinExistence type="predicted"/>
<dbReference type="EMBL" id="GGEC01014389">
    <property type="protein sequence ID" value="MBW94872.1"/>
    <property type="molecule type" value="Transcribed_RNA"/>
</dbReference>
<dbReference type="AlphaFoldDB" id="A0A2P2JN54"/>
<protein>
    <submittedName>
        <fullName evidence="1">Uncharacterized protein MANES_13G088500</fullName>
    </submittedName>
</protein>
<organism evidence="1">
    <name type="scientific">Rhizophora mucronata</name>
    <name type="common">Asiatic mangrove</name>
    <dbReference type="NCBI Taxonomy" id="61149"/>
    <lineage>
        <taxon>Eukaryota</taxon>
        <taxon>Viridiplantae</taxon>
        <taxon>Streptophyta</taxon>
        <taxon>Embryophyta</taxon>
        <taxon>Tracheophyta</taxon>
        <taxon>Spermatophyta</taxon>
        <taxon>Magnoliopsida</taxon>
        <taxon>eudicotyledons</taxon>
        <taxon>Gunneridae</taxon>
        <taxon>Pentapetalae</taxon>
        <taxon>rosids</taxon>
        <taxon>fabids</taxon>
        <taxon>Malpighiales</taxon>
        <taxon>Rhizophoraceae</taxon>
        <taxon>Rhizophora</taxon>
    </lineage>
</organism>
<accession>A0A2P2JN54</accession>
<evidence type="ECO:0000313" key="1">
    <source>
        <dbReference type="EMBL" id="MBW94872.1"/>
    </source>
</evidence>
<name>A0A2P2JN54_RHIMU</name>
<reference evidence="1" key="1">
    <citation type="submission" date="2018-02" db="EMBL/GenBank/DDBJ databases">
        <title>Rhizophora mucronata_Transcriptome.</title>
        <authorList>
            <person name="Meera S.P."/>
            <person name="Sreeshan A."/>
            <person name="Augustine A."/>
        </authorList>
    </citation>
    <scope>NUCLEOTIDE SEQUENCE</scope>
    <source>
        <tissue evidence="1">Leaf</tissue>
    </source>
</reference>